<keyword evidence="2" id="KW-1185">Reference proteome</keyword>
<proteinExistence type="predicted"/>
<dbReference type="PANTHER" id="PTHR34374:SF1">
    <property type="entry name" value="LARGE RIBOSOMAL RNA SUBUNIT ACCUMULATION PROTEIN YCED HOMOLOG 1, CHLOROPLASTIC"/>
    <property type="match status" value="1"/>
</dbReference>
<evidence type="ECO:0000313" key="1">
    <source>
        <dbReference type="EMBL" id="GAA3806383.1"/>
    </source>
</evidence>
<sequence>MTGLDPRAPFVLDTRELGRRPGSQRHVTLTVPAPADLGIEVLHVPEGAPVDLDLRLEAVMEGVLVTGTAEAVAEGECARCLEPIRDELEVTFQELYVYDDSREVLRSKQGIDEGIDDQDTSLLQDDLLDLEPVLRDAVVLALPFQPLCRDDCPGLCPECGARLADDPDHAHEAAIDPRWAALTELGGSDPADNDKANPAR</sequence>
<reference evidence="2" key="1">
    <citation type="journal article" date="2019" name="Int. J. Syst. Evol. Microbiol.">
        <title>The Global Catalogue of Microorganisms (GCM) 10K type strain sequencing project: providing services to taxonomists for standard genome sequencing and annotation.</title>
        <authorList>
            <consortium name="The Broad Institute Genomics Platform"/>
            <consortium name="The Broad Institute Genome Sequencing Center for Infectious Disease"/>
            <person name="Wu L."/>
            <person name="Ma J."/>
        </authorList>
    </citation>
    <scope>NUCLEOTIDE SEQUENCE [LARGE SCALE GENOMIC DNA]</scope>
    <source>
        <strain evidence="2">JCM 16953</strain>
    </source>
</reference>
<dbReference type="Pfam" id="PF02620">
    <property type="entry name" value="YceD"/>
    <property type="match status" value="1"/>
</dbReference>
<name>A0ABP7HWZ2_9ACTN</name>
<gene>
    <name evidence="1" type="ORF">GCM10022242_06770</name>
</gene>
<dbReference type="EMBL" id="BAABAH010000002">
    <property type="protein sequence ID" value="GAA3806383.1"/>
    <property type="molecule type" value="Genomic_DNA"/>
</dbReference>
<protein>
    <submittedName>
        <fullName evidence="1">DUF177 domain-containing protein</fullName>
    </submittedName>
</protein>
<organism evidence="1 2">
    <name type="scientific">Nocardioides panacisoli</name>
    <dbReference type="NCBI Taxonomy" id="627624"/>
    <lineage>
        <taxon>Bacteria</taxon>
        <taxon>Bacillati</taxon>
        <taxon>Actinomycetota</taxon>
        <taxon>Actinomycetes</taxon>
        <taxon>Propionibacteriales</taxon>
        <taxon>Nocardioidaceae</taxon>
        <taxon>Nocardioides</taxon>
    </lineage>
</organism>
<dbReference type="RefSeq" id="WP_344772391.1">
    <property type="nucleotide sequence ID" value="NZ_BAABAH010000002.1"/>
</dbReference>
<dbReference type="InterPro" id="IPR003772">
    <property type="entry name" value="YceD"/>
</dbReference>
<dbReference type="Proteomes" id="UP001501821">
    <property type="component" value="Unassembled WGS sequence"/>
</dbReference>
<evidence type="ECO:0000313" key="2">
    <source>
        <dbReference type="Proteomes" id="UP001501821"/>
    </source>
</evidence>
<dbReference type="PANTHER" id="PTHR34374">
    <property type="entry name" value="LARGE RIBOSOMAL RNA SUBUNIT ACCUMULATION PROTEIN YCED HOMOLOG 1, CHLOROPLASTIC"/>
    <property type="match status" value="1"/>
</dbReference>
<accession>A0ABP7HWZ2</accession>
<comment type="caution">
    <text evidence="1">The sequence shown here is derived from an EMBL/GenBank/DDBJ whole genome shotgun (WGS) entry which is preliminary data.</text>
</comment>